<accession>A0ABV8FMB8</accession>
<dbReference type="Pfam" id="PF13420">
    <property type="entry name" value="Acetyltransf_4"/>
    <property type="match status" value="1"/>
</dbReference>
<comment type="caution">
    <text evidence="2">The sequence shown here is derived from an EMBL/GenBank/DDBJ whole genome shotgun (WGS) entry which is preliminary data.</text>
</comment>
<dbReference type="NCBIfam" id="TIGR00026">
    <property type="entry name" value="hi_GC_TIGR00026"/>
    <property type="match status" value="1"/>
</dbReference>
<evidence type="ECO:0000313" key="3">
    <source>
        <dbReference type="Proteomes" id="UP001595847"/>
    </source>
</evidence>
<protein>
    <submittedName>
        <fullName evidence="2">Nitroreductase family deazaflavin-dependent oxidoreductase</fullName>
    </submittedName>
</protein>
<name>A0ABV8FMB8_9ACTN</name>
<dbReference type="InterPro" id="IPR016181">
    <property type="entry name" value="Acyl_CoA_acyltransferase"/>
</dbReference>
<dbReference type="Gene3D" id="2.30.110.10">
    <property type="entry name" value="Electron Transport, Fmn-binding Protein, Chain A"/>
    <property type="match status" value="1"/>
</dbReference>
<feature type="domain" description="N-acetyltransferase" evidence="1">
    <location>
        <begin position="18"/>
        <end position="186"/>
    </location>
</feature>
<sequence length="391" mass="41412">MFTIEENGGGSGVPPDETVIRAACEADVAAVARIYAHYAVHTCVTFEEPAPDAREWGRRFAAVTGAGLPFLVAESGGETVGYAYCSPWKARPAYRFTVENSIYLAPGAAGRGIGSALLGALLDAAEAAGVRQMIAVVATDAADAGLGAASRRLHRAWGFADTGHLARVGFKHGRWLDTVLLQRAVGPAADPAPPGAAPAIAPAAGGPGHAVRGVPEGARPFPSRPATHGAAMTFSAPPRTPLARALYRAPILVYRVGLGGLLGGRFVLLTHIGRTSGRARQVVLEVAGRTGDGAYLVASGYGARSQWFRNVLRRPRVRFQVGWRRFEGTAIPLEPGESGRRLAEYAPRRPRSARSLMRALGHGDDPTRDDYLRLGADRDRGVPIVELRPDR</sequence>
<dbReference type="Proteomes" id="UP001595847">
    <property type="component" value="Unassembled WGS sequence"/>
</dbReference>
<dbReference type="InterPro" id="IPR004378">
    <property type="entry name" value="F420H2_quin_Rdtase"/>
</dbReference>
<dbReference type="InterPro" id="IPR000182">
    <property type="entry name" value="GNAT_dom"/>
</dbReference>
<dbReference type="InterPro" id="IPR012349">
    <property type="entry name" value="Split_barrel_FMN-bd"/>
</dbReference>
<dbReference type="PANTHER" id="PTHR43072:SF8">
    <property type="entry name" value="ACYLTRANSFERASE FABY-RELATED"/>
    <property type="match status" value="1"/>
</dbReference>
<gene>
    <name evidence="2" type="ORF">ACFOVU_13760</name>
</gene>
<dbReference type="SUPFAM" id="SSF55729">
    <property type="entry name" value="Acyl-CoA N-acyltransferases (Nat)"/>
    <property type="match status" value="1"/>
</dbReference>
<dbReference type="EMBL" id="JBHSBH010000008">
    <property type="protein sequence ID" value="MFC3996992.1"/>
    <property type="molecule type" value="Genomic_DNA"/>
</dbReference>
<keyword evidence="3" id="KW-1185">Reference proteome</keyword>
<evidence type="ECO:0000313" key="2">
    <source>
        <dbReference type="EMBL" id="MFC3996992.1"/>
    </source>
</evidence>
<dbReference type="Pfam" id="PF04075">
    <property type="entry name" value="F420H2_quin_red"/>
    <property type="match status" value="1"/>
</dbReference>
<dbReference type="RefSeq" id="WP_378533543.1">
    <property type="nucleotide sequence ID" value="NZ_JBHSBH010000008.1"/>
</dbReference>
<dbReference type="PANTHER" id="PTHR43072">
    <property type="entry name" value="N-ACETYLTRANSFERASE"/>
    <property type="match status" value="1"/>
</dbReference>
<dbReference type="PROSITE" id="PS51186">
    <property type="entry name" value="GNAT"/>
    <property type="match status" value="1"/>
</dbReference>
<dbReference type="Gene3D" id="3.40.630.30">
    <property type="match status" value="1"/>
</dbReference>
<reference evidence="3" key="1">
    <citation type="journal article" date="2019" name="Int. J. Syst. Evol. Microbiol.">
        <title>The Global Catalogue of Microorganisms (GCM) 10K type strain sequencing project: providing services to taxonomists for standard genome sequencing and annotation.</title>
        <authorList>
            <consortium name="The Broad Institute Genomics Platform"/>
            <consortium name="The Broad Institute Genome Sequencing Center for Infectious Disease"/>
            <person name="Wu L."/>
            <person name="Ma J."/>
        </authorList>
    </citation>
    <scope>NUCLEOTIDE SEQUENCE [LARGE SCALE GENOMIC DNA]</scope>
    <source>
        <strain evidence="3">TBRC 1826</strain>
    </source>
</reference>
<proteinExistence type="predicted"/>
<evidence type="ECO:0000259" key="1">
    <source>
        <dbReference type="PROSITE" id="PS51186"/>
    </source>
</evidence>
<organism evidence="2 3">
    <name type="scientific">Nocardiopsis sediminis</name>
    <dbReference type="NCBI Taxonomy" id="1778267"/>
    <lineage>
        <taxon>Bacteria</taxon>
        <taxon>Bacillati</taxon>
        <taxon>Actinomycetota</taxon>
        <taxon>Actinomycetes</taxon>
        <taxon>Streptosporangiales</taxon>
        <taxon>Nocardiopsidaceae</taxon>
        <taxon>Nocardiopsis</taxon>
    </lineage>
</organism>